<feature type="transmembrane region" description="Helical" evidence="6">
    <location>
        <begin position="325"/>
        <end position="344"/>
    </location>
</feature>
<evidence type="ECO:0000256" key="4">
    <source>
        <dbReference type="ARBA" id="ARBA00022989"/>
    </source>
</evidence>
<feature type="transmembrane region" description="Helical" evidence="6">
    <location>
        <begin position="293"/>
        <end position="313"/>
    </location>
</feature>
<comment type="subcellular location">
    <subcellularLocation>
        <location evidence="1">Cell membrane</location>
        <topology evidence="1">Multi-pass membrane protein</topology>
    </subcellularLocation>
</comment>
<evidence type="ECO:0000256" key="6">
    <source>
        <dbReference type="SAM" id="Phobius"/>
    </source>
</evidence>
<protein>
    <submittedName>
        <fullName evidence="7">MFS transporter</fullName>
    </submittedName>
</protein>
<evidence type="ECO:0000313" key="8">
    <source>
        <dbReference type="Proteomes" id="UP000677913"/>
    </source>
</evidence>
<keyword evidence="5 6" id="KW-0472">Membrane</keyword>
<keyword evidence="2" id="KW-1003">Cell membrane</keyword>
<proteinExistence type="predicted"/>
<feature type="transmembrane region" description="Helical" evidence="6">
    <location>
        <begin position="257"/>
        <end position="281"/>
    </location>
</feature>
<evidence type="ECO:0000256" key="5">
    <source>
        <dbReference type="ARBA" id="ARBA00023136"/>
    </source>
</evidence>
<dbReference type="Gene3D" id="1.20.1250.20">
    <property type="entry name" value="MFS general substrate transporter like domains"/>
    <property type="match status" value="1"/>
</dbReference>
<evidence type="ECO:0000313" key="7">
    <source>
        <dbReference type="EMBL" id="MBS2962533.1"/>
    </source>
</evidence>
<reference evidence="7" key="1">
    <citation type="submission" date="2021-04" db="EMBL/GenBank/DDBJ databases">
        <title>Genome based classification of Actinospica acidithermotolerans sp. nov., an actinobacterium isolated from an Indonesian hot spring.</title>
        <authorList>
            <person name="Kusuma A.B."/>
            <person name="Putra K.E."/>
            <person name="Nafisah S."/>
            <person name="Loh J."/>
            <person name="Nouioui I."/>
            <person name="Goodfellow M."/>
        </authorList>
    </citation>
    <scope>NUCLEOTIDE SEQUENCE</scope>
    <source>
        <strain evidence="7">DSM 45618</strain>
    </source>
</reference>
<sequence length="445" mass="45878">MRAVKRSAGRGIDAADAVYGRIQRVTHAEGAGESGLANVLEMGAVIGAGDILVTLALANSLFFSVQPNEARAKVALYLLITMVPFTLLAPLIGPLLDRLRGGRRFAMAVTALARALLCLVLARTISGGGLALYPAAFGCLAAAKAYGVSRAAVIPRVLPPGTTLVRANSRISLTALAATMVATPIGLGLGAIGPAWTLGFAALVFLVGTWLAIRLPKIVDSNEGELKAQLRKRDRGPDATLAESMPDRRLRSVGPSVLLALRANAALRAFSGFLSLFIAFLVRSHPLGGLKSLTAVGVFAAAVFAGSALGSLLGKLLRDRDPEAIITASVALAAVIAIVAAFFYGLAMVLVLAAAAGMAPSLSKLSLDALLQRDTLERVRTSAFARSETLLQLCWVLGGAVGLALPSNGVLGLSLGAAGLSIMALLTMKALYDLRWQSAGAQVAS</sequence>
<dbReference type="AlphaFoldDB" id="A0A8J7WHW7"/>
<evidence type="ECO:0000256" key="1">
    <source>
        <dbReference type="ARBA" id="ARBA00004651"/>
    </source>
</evidence>
<dbReference type="GO" id="GO:0005886">
    <property type="term" value="C:plasma membrane"/>
    <property type="evidence" value="ECO:0007669"/>
    <property type="project" value="UniProtKB-SubCell"/>
</dbReference>
<dbReference type="RefSeq" id="WP_211465309.1">
    <property type="nucleotide sequence ID" value="NZ_JAGSXH010000012.1"/>
</dbReference>
<gene>
    <name evidence="7" type="ORF">KGA66_05710</name>
</gene>
<comment type="caution">
    <text evidence="7">The sequence shown here is derived from an EMBL/GenBank/DDBJ whole genome shotgun (WGS) entry which is preliminary data.</text>
</comment>
<dbReference type="PANTHER" id="PTHR23513:SF18">
    <property type="entry name" value="INTEGRAL MEMBRANE PROTEIN"/>
    <property type="match status" value="1"/>
</dbReference>
<dbReference type="Pfam" id="PF07690">
    <property type="entry name" value="MFS_1"/>
    <property type="match status" value="1"/>
</dbReference>
<evidence type="ECO:0000256" key="3">
    <source>
        <dbReference type="ARBA" id="ARBA00022692"/>
    </source>
</evidence>
<keyword evidence="3 6" id="KW-0812">Transmembrane</keyword>
<feature type="transmembrane region" description="Helical" evidence="6">
    <location>
        <begin position="195"/>
        <end position="213"/>
    </location>
</feature>
<evidence type="ECO:0000256" key="2">
    <source>
        <dbReference type="ARBA" id="ARBA00022475"/>
    </source>
</evidence>
<dbReference type="PANTHER" id="PTHR23513">
    <property type="entry name" value="INTEGRAL MEMBRANE EFFLUX PROTEIN-RELATED"/>
    <property type="match status" value="1"/>
</dbReference>
<feature type="transmembrane region" description="Helical" evidence="6">
    <location>
        <begin position="42"/>
        <end position="62"/>
    </location>
</feature>
<organism evidence="7 8">
    <name type="scientific">Actinocrinis puniceicyclus</name>
    <dbReference type="NCBI Taxonomy" id="977794"/>
    <lineage>
        <taxon>Bacteria</taxon>
        <taxon>Bacillati</taxon>
        <taxon>Actinomycetota</taxon>
        <taxon>Actinomycetes</taxon>
        <taxon>Catenulisporales</taxon>
        <taxon>Actinospicaceae</taxon>
        <taxon>Actinocrinis</taxon>
    </lineage>
</organism>
<dbReference type="InterPro" id="IPR036259">
    <property type="entry name" value="MFS_trans_sf"/>
</dbReference>
<dbReference type="EMBL" id="JAGSXH010000012">
    <property type="protein sequence ID" value="MBS2962533.1"/>
    <property type="molecule type" value="Genomic_DNA"/>
</dbReference>
<keyword evidence="4 6" id="KW-1133">Transmembrane helix</keyword>
<feature type="transmembrane region" description="Helical" evidence="6">
    <location>
        <begin position="74"/>
        <end position="93"/>
    </location>
</feature>
<dbReference type="GO" id="GO:0022857">
    <property type="term" value="F:transmembrane transporter activity"/>
    <property type="evidence" value="ECO:0007669"/>
    <property type="project" value="InterPro"/>
</dbReference>
<feature type="transmembrane region" description="Helical" evidence="6">
    <location>
        <begin position="411"/>
        <end position="432"/>
    </location>
</feature>
<dbReference type="InterPro" id="IPR011701">
    <property type="entry name" value="MFS"/>
</dbReference>
<dbReference type="Proteomes" id="UP000677913">
    <property type="component" value="Unassembled WGS sequence"/>
</dbReference>
<name>A0A8J7WHW7_9ACTN</name>
<keyword evidence="8" id="KW-1185">Reference proteome</keyword>
<dbReference type="SUPFAM" id="SSF103473">
    <property type="entry name" value="MFS general substrate transporter"/>
    <property type="match status" value="1"/>
</dbReference>
<accession>A0A8J7WHW7</accession>